<protein>
    <submittedName>
        <fullName evidence="2">Uncharacterized protein</fullName>
    </submittedName>
</protein>
<organism evidence="2 3">
    <name type="scientific">Datura stramonium</name>
    <name type="common">Jimsonweed</name>
    <name type="synonym">Common thornapple</name>
    <dbReference type="NCBI Taxonomy" id="4076"/>
    <lineage>
        <taxon>Eukaryota</taxon>
        <taxon>Viridiplantae</taxon>
        <taxon>Streptophyta</taxon>
        <taxon>Embryophyta</taxon>
        <taxon>Tracheophyta</taxon>
        <taxon>Spermatophyta</taxon>
        <taxon>Magnoliopsida</taxon>
        <taxon>eudicotyledons</taxon>
        <taxon>Gunneridae</taxon>
        <taxon>Pentapetalae</taxon>
        <taxon>asterids</taxon>
        <taxon>lamiids</taxon>
        <taxon>Solanales</taxon>
        <taxon>Solanaceae</taxon>
        <taxon>Solanoideae</taxon>
        <taxon>Datureae</taxon>
        <taxon>Datura</taxon>
    </lineage>
</organism>
<reference evidence="2 3" key="1">
    <citation type="journal article" date="2021" name="BMC Genomics">
        <title>Datura genome reveals duplications of psychoactive alkaloid biosynthetic genes and high mutation rate following tissue culture.</title>
        <authorList>
            <person name="Rajewski A."/>
            <person name="Carter-House D."/>
            <person name="Stajich J."/>
            <person name="Litt A."/>
        </authorList>
    </citation>
    <scope>NUCLEOTIDE SEQUENCE [LARGE SCALE GENOMIC DNA]</scope>
    <source>
        <strain evidence="2">AR-01</strain>
    </source>
</reference>
<evidence type="ECO:0000256" key="1">
    <source>
        <dbReference type="SAM" id="MobiDB-lite"/>
    </source>
</evidence>
<proteinExistence type="predicted"/>
<keyword evidence="3" id="KW-1185">Reference proteome</keyword>
<feature type="region of interest" description="Disordered" evidence="1">
    <location>
        <begin position="1"/>
        <end position="74"/>
    </location>
</feature>
<dbReference type="Proteomes" id="UP000823775">
    <property type="component" value="Unassembled WGS sequence"/>
</dbReference>
<feature type="compositionally biased region" description="Basic and acidic residues" evidence="1">
    <location>
        <begin position="41"/>
        <end position="68"/>
    </location>
</feature>
<gene>
    <name evidence="2" type="ORF">HAX54_037493</name>
</gene>
<dbReference type="EMBL" id="JACEIK010005029">
    <property type="protein sequence ID" value="MCE0480550.1"/>
    <property type="molecule type" value="Genomic_DNA"/>
</dbReference>
<accession>A0ABS8VKQ7</accession>
<comment type="caution">
    <text evidence="2">The sequence shown here is derived from an EMBL/GenBank/DDBJ whole genome shotgun (WGS) entry which is preliminary data.</text>
</comment>
<evidence type="ECO:0000313" key="3">
    <source>
        <dbReference type="Proteomes" id="UP000823775"/>
    </source>
</evidence>
<name>A0ABS8VKQ7_DATST</name>
<sequence>MATTLPPQSDEGSDKSESDGDSPPADNAGKGNDDAEESGDDDTKAEESDDKDSAAKESNEQCTLEKKPSSKKAIKKEPVLDSIRVRAIPIDIYRRGPTLEY</sequence>
<evidence type="ECO:0000313" key="2">
    <source>
        <dbReference type="EMBL" id="MCE0480550.1"/>
    </source>
</evidence>